<dbReference type="EMBL" id="CP001157">
    <property type="protein sequence ID" value="ACO78733.1"/>
    <property type="molecule type" value="Genomic_DNA"/>
</dbReference>
<sequence length="265" mass="30305">MAQILHKRATTTHAIRAEIQRSQDSIAALSRRYHLNPKTVRKWRSRDTVEDAPMGPSAPRSTSLTLLQEAAALVFRQKTLLPLDDCLHALQRTIPTLTRSSLHRLFQRHGVSQLPRASEPGREKKPFKRYPLGYLHIDITETRTTEGKACLFVAIDRTSKFVHAGLYAQATRKSAVDFLHATLKALPYRVHTVLTDNGIQFAKKAETEAYRTHPFDALCQRHGIEHRLTKPFHPWTNGQVERMNRTIKDATTKAFHYTSLEELRS</sequence>
<dbReference type="GO" id="GO:0015074">
    <property type="term" value="P:DNA integration"/>
    <property type="evidence" value="ECO:0007669"/>
    <property type="project" value="InterPro"/>
</dbReference>
<dbReference type="InterPro" id="IPR012337">
    <property type="entry name" value="RNaseH-like_sf"/>
</dbReference>
<dbReference type="PANTHER" id="PTHR35004">
    <property type="entry name" value="TRANSPOSASE RV3428C-RELATED"/>
    <property type="match status" value="1"/>
</dbReference>
<dbReference type="PANTHER" id="PTHR35004:SF7">
    <property type="entry name" value="INTEGRASE PROTEIN"/>
    <property type="match status" value="1"/>
</dbReference>
<feature type="domain" description="Integrase catalytic" evidence="1">
    <location>
        <begin position="122"/>
        <end position="265"/>
    </location>
</feature>
<dbReference type="InterPro" id="IPR009057">
    <property type="entry name" value="Homeodomain-like_sf"/>
</dbReference>
<dbReference type="InterPro" id="IPR036397">
    <property type="entry name" value="RNaseH_sf"/>
</dbReference>
<dbReference type="SUPFAM" id="SSF46689">
    <property type="entry name" value="Homeodomain-like"/>
    <property type="match status" value="1"/>
</dbReference>
<dbReference type="GeneID" id="88185711"/>
<protein>
    <submittedName>
        <fullName evidence="2">Integrase, catalytic domain-containing protein</fullName>
    </submittedName>
</protein>
<dbReference type="KEGG" id="avn:Avin_25530"/>
<reference evidence="2 3" key="1">
    <citation type="journal article" date="2009" name="J. Bacteriol.">
        <title>Genome sequence of Azotobacter vinelandii, an obligate aerobe specialized to support diverse anaerobic metabolic processes.</title>
        <authorList>
            <person name="Setubal J.C."/>
            <person name="dos Santos P."/>
            <person name="Goldman B.S."/>
            <person name="Ertesvag H."/>
            <person name="Espin G."/>
            <person name="Rubio L.M."/>
            <person name="Valla S."/>
            <person name="Almeida N.F."/>
            <person name="Balasubramanian D."/>
            <person name="Cromes L."/>
            <person name="Curatti L."/>
            <person name="Du Z."/>
            <person name="Godsy E."/>
            <person name="Goodner B."/>
            <person name="Hellner-Burris K."/>
            <person name="Hernandez J.A."/>
            <person name="Houmiel K."/>
            <person name="Imperial J."/>
            <person name="Kennedy C."/>
            <person name="Larson T.J."/>
            <person name="Latreille P."/>
            <person name="Ligon L.S."/>
            <person name="Lu J."/>
            <person name="Maerk M."/>
            <person name="Miller N.M."/>
            <person name="Norton S."/>
            <person name="O'Carroll I.P."/>
            <person name="Paulsen I."/>
            <person name="Raulfs E.C."/>
            <person name="Roemer R."/>
            <person name="Rosser J."/>
            <person name="Segura D."/>
            <person name="Slater S."/>
            <person name="Stricklin S.L."/>
            <person name="Studholme D.J."/>
            <person name="Sun J."/>
            <person name="Viana C.J."/>
            <person name="Wallin E."/>
            <person name="Wang B."/>
            <person name="Wheeler C."/>
            <person name="Zhu H."/>
            <person name="Dean D.R."/>
            <person name="Dixon R."/>
            <person name="Wood D."/>
        </authorList>
    </citation>
    <scope>NUCLEOTIDE SEQUENCE [LARGE SCALE GENOMIC DNA]</scope>
    <source>
        <strain evidence="3">DJ / ATCC BAA-1303</strain>
    </source>
</reference>
<dbReference type="PROSITE" id="PS50994">
    <property type="entry name" value="INTEGRASE"/>
    <property type="match status" value="1"/>
</dbReference>
<dbReference type="Proteomes" id="UP000002424">
    <property type="component" value="Chromosome"/>
</dbReference>
<organism evidence="2 3">
    <name type="scientific">Azotobacter vinelandii (strain DJ / ATCC BAA-1303)</name>
    <dbReference type="NCBI Taxonomy" id="322710"/>
    <lineage>
        <taxon>Bacteria</taxon>
        <taxon>Pseudomonadati</taxon>
        <taxon>Pseudomonadota</taxon>
        <taxon>Gammaproteobacteria</taxon>
        <taxon>Pseudomonadales</taxon>
        <taxon>Pseudomonadaceae</taxon>
        <taxon>Azotobacter</taxon>
    </lineage>
</organism>
<dbReference type="EnsemblBacteria" id="ACO78733">
    <property type="protein sequence ID" value="ACO78733"/>
    <property type="gene ID" value="Avin_25530"/>
</dbReference>
<dbReference type="InterPro" id="IPR001584">
    <property type="entry name" value="Integrase_cat-core"/>
</dbReference>
<dbReference type="HOGENOM" id="CLU_027402_15_1_6"/>
<keyword evidence="3" id="KW-1185">Reference proteome</keyword>
<dbReference type="RefSeq" id="WP_012701124.1">
    <property type="nucleotide sequence ID" value="NC_012560.1"/>
</dbReference>
<dbReference type="OrthoDB" id="9774685at2"/>
<dbReference type="Gene3D" id="3.30.420.10">
    <property type="entry name" value="Ribonuclease H-like superfamily/Ribonuclease H"/>
    <property type="match status" value="1"/>
</dbReference>
<dbReference type="AlphaFoldDB" id="C1DIQ2"/>
<dbReference type="SUPFAM" id="SSF53098">
    <property type="entry name" value="Ribonuclease H-like"/>
    <property type="match status" value="1"/>
</dbReference>
<dbReference type="STRING" id="322710.Avin_25530"/>
<evidence type="ECO:0000313" key="2">
    <source>
        <dbReference type="EMBL" id="ACO78733.1"/>
    </source>
</evidence>
<accession>C1DIQ2</accession>
<dbReference type="Pfam" id="PF00665">
    <property type="entry name" value="rve"/>
    <property type="match status" value="1"/>
</dbReference>
<name>C1DIQ2_AZOVD</name>
<gene>
    <name evidence="2" type="ordered locus">Avin_25530</name>
</gene>
<dbReference type="GO" id="GO:0003676">
    <property type="term" value="F:nucleic acid binding"/>
    <property type="evidence" value="ECO:0007669"/>
    <property type="project" value="InterPro"/>
</dbReference>
<proteinExistence type="predicted"/>
<evidence type="ECO:0000259" key="1">
    <source>
        <dbReference type="PROSITE" id="PS50994"/>
    </source>
</evidence>
<dbReference type="eggNOG" id="COG2801">
    <property type="taxonomic scope" value="Bacteria"/>
</dbReference>
<evidence type="ECO:0000313" key="3">
    <source>
        <dbReference type="Proteomes" id="UP000002424"/>
    </source>
</evidence>